<dbReference type="AlphaFoldDB" id="A0A090L0W5"/>
<proteinExistence type="predicted"/>
<reference evidence="3" key="3">
    <citation type="submission" date="2020-12" db="UniProtKB">
        <authorList>
            <consortium name="WormBaseParasite"/>
        </authorList>
    </citation>
    <scope>IDENTIFICATION</scope>
</reference>
<gene>
    <name evidence="1 3 4" type="ORF">SRAE_1000169200</name>
</gene>
<evidence type="ECO:0000313" key="4">
    <source>
        <dbReference type="WormBase" id="SRAE_1000169200"/>
    </source>
</evidence>
<reference evidence="2" key="1">
    <citation type="submission" date="2014-09" db="EMBL/GenBank/DDBJ databases">
        <authorList>
            <person name="Martin A.A."/>
        </authorList>
    </citation>
    <scope>NUCLEOTIDE SEQUENCE</scope>
    <source>
        <strain evidence="2">ED321</strain>
    </source>
</reference>
<protein>
    <submittedName>
        <fullName evidence="1 3">Uncharacterized protein</fullName>
    </submittedName>
</protein>
<accession>A0A090L0W5</accession>
<evidence type="ECO:0000313" key="2">
    <source>
        <dbReference type="Proteomes" id="UP000035682"/>
    </source>
</evidence>
<reference evidence="1" key="2">
    <citation type="submission" date="2014-09" db="EMBL/GenBank/DDBJ databases">
        <authorList>
            <person name="Aslett A.Martin."/>
        </authorList>
    </citation>
    <scope>NUCLEOTIDE SEQUENCE</scope>
    <source>
        <strain evidence="1">ED321 Heterogonic</strain>
    </source>
</reference>
<dbReference type="Proteomes" id="UP000035682">
    <property type="component" value="Unplaced"/>
</dbReference>
<dbReference type="WormBase" id="SRAE_1000169200">
    <property type="protein sequence ID" value="SRP05165"/>
    <property type="gene ID" value="WBGene00258300"/>
</dbReference>
<evidence type="ECO:0000313" key="1">
    <source>
        <dbReference type="EMBL" id="CEF63430.1"/>
    </source>
</evidence>
<dbReference type="WBParaSite" id="SRAE_1000169200.1">
    <property type="protein sequence ID" value="SRAE_1000169200.1"/>
    <property type="gene ID" value="WBGene00258300"/>
</dbReference>
<dbReference type="EMBL" id="LN609528">
    <property type="protein sequence ID" value="CEF63430.1"/>
    <property type="molecule type" value="Genomic_DNA"/>
</dbReference>
<organism evidence="1">
    <name type="scientific">Strongyloides ratti</name>
    <name type="common">Parasitic roundworm</name>
    <dbReference type="NCBI Taxonomy" id="34506"/>
    <lineage>
        <taxon>Eukaryota</taxon>
        <taxon>Metazoa</taxon>
        <taxon>Ecdysozoa</taxon>
        <taxon>Nematoda</taxon>
        <taxon>Chromadorea</taxon>
        <taxon>Rhabditida</taxon>
        <taxon>Tylenchina</taxon>
        <taxon>Panagrolaimomorpha</taxon>
        <taxon>Strongyloidoidea</taxon>
        <taxon>Strongyloididae</taxon>
        <taxon>Strongyloides</taxon>
    </lineage>
</organism>
<evidence type="ECO:0000313" key="3">
    <source>
        <dbReference type="WBParaSite" id="SRAE_1000169200.1"/>
    </source>
</evidence>
<dbReference type="RefSeq" id="XP_024502632.1">
    <property type="nucleotide sequence ID" value="XM_024648678.1"/>
</dbReference>
<dbReference type="GeneID" id="36375795"/>
<sequence length="195" mass="23422">MDFSYNDSFSELDNFSNIQCEFNGNLDSCVGSPISYERFSNKEDITKGEQEQSNSEYYFCMECREALAYKYVLKEKCCEELKEWLVNHTDILNSWESTHEGYRRYPLNKYEEDFYEFQLKEKVAPNCEENTWKMWKHCFVDDDFRGWEIEVPNLFYNEGDPQFVKHCGGENSRFVESRESIESWIFNVLEKLSLE</sequence>
<keyword evidence="2" id="KW-1185">Reference proteome</keyword>
<name>A0A090L0W5_STRRB</name>
<dbReference type="CTD" id="36375795"/>